<dbReference type="RefSeq" id="WP_307358870.1">
    <property type="nucleotide sequence ID" value="NZ_JAUSTB010000004.1"/>
</dbReference>
<keyword evidence="5" id="KW-1185">Reference proteome</keyword>
<evidence type="ECO:0000259" key="2">
    <source>
        <dbReference type="Pfam" id="PF08223"/>
    </source>
</evidence>
<dbReference type="PIRSF" id="PIRSF020623">
    <property type="entry name" value="PaaX"/>
    <property type="match status" value="1"/>
</dbReference>
<dbReference type="Proteomes" id="UP001239267">
    <property type="component" value="Unassembled WGS sequence"/>
</dbReference>
<comment type="caution">
    <text evidence="4">The sequence shown here is derived from an EMBL/GenBank/DDBJ whole genome shotgun (WGS) entry which is preliminary data.</text>
</comment>
<sequence>MTSEPHPIPGGPAEPRVAAEEVNFPRPSKGSATQHLVVTMLADYWRDYTGWLPSRLIVSLAAALGLSSSAASTALSRLAGRAVLEQSSAGRASRYRFTPEARARLEIGVRQISGFGSGERPWDGMWTVVAFSVPERSREVRELLRSRLKWLGFAPLYGAVWVSAWDTADDLEDSCRHLGVENYVIFRTAAEGLRGRPLLEAWDLDEVRRQYTHFINAYRQKTDALAGERLPGEEAFRLRTEVMDAWRAFPWEDPGLPPELLPHDFPLFEARRILVALYNPLLEDARSYAEEAAERLAPEAAGHSRPFVLEG</sequence>
<reference evidence="4 5" key="1">
    <citation type="submission" date="2023-07" db="EMBL/GenBank/DDBJ databases">
        <title>Sorghum-associated microbial communities from plants grown in Nebraska, USA.</title>
        <authorList>
            <person name="Schachtman D."/>
        </authorList>
    </citation>
    <scope>NUCLEOTIDE SEQUENCE [LARGE SCALE GENOMIC DNA]</scope>
    <source>
        <strain evidence="4 5">DS1001</strain>
    </source>
</reference>
<dbReference type="PANTHER" id="PTHR30319:SF1">
    <property type="entry name" value="TRANSCRIPTIONAL REPRESSOR PAAX"/>
    <property type="match status" value="1"/>
</dbReference>
<accession>A0AAJ1SS85</accession>
<name>A0AAJ1SS85_9MICC</name>
<dbReference type="InterPro" id="IPR036388">
    <property type="entry name" value="WH-like_DNA-bd_sf"/>
</dbReference>
<dbReference type="Pfam" id="PF07848">
    <property type="entry name" value="PaaX"/>
    <property type="match status" value="1"/>
</dbReference>
<dbReference type="EMBL" id="JAUSTB010000004">
    <property type="protein sequence ID" value="MDQ0145801.1"/>
    <property type="molecule type" value="Genomic_DNA"/>
</dbReference>
<dbReference type="InterPro" id="IPR048846">
    <property type="entry name" value="PaaX-like_central"/>
</dbReference>
<dbReference type="InterPro" id="IPR011965">
    <property type="entry name" value="PaaX_trns_reg"/>
</dbReference>
<feature type="domain" description="Transcriptional repressor PaaX-like central Cas2-like" evidence="3">
    <location>
        <begin position="120"/>
        <end position="191"/>
    </location>
</feature>
<dbReference type="GO" id="GO:0006351">
    <property type="term" value="P:DNA-templated transcription"/>
    <property type="evidence" value="ECO:0007669"/>
    <property type="project" value="InterPro"/>
</dbReference>
<dbReference type="Gene3D" id="3.30.70.2650">
    <property type="match status" value="1"/>
</dbReference>
<gene>
    <name evidence="4" type="ORF">J2T23_001693</name>
</gene>
<dbReference type="Gene3D" id="1.10.10.10">
    <property type="entry name" value="Winged helix-like DNA-binding domain superfamily/Winged helix DNA-binding domain"/>
    <property type="match status" value="1"/>
</dbReference>
<evidence type="ECO:0000259" key="3">
    <source>
        <dbReference type="Pfam" id="PF20803"/>
    </source>
</evidence>
<protein>
    <submittedName>
        <fullName evidence="4">Phenylacetic acid degradation operon negative regulatory protein</fullName>
    </submittedName>
</protein>
<dbReference type="InterPro" id="IPR013225">
    <property type="entry name" value="PaaX_C"/>
</dbReference>
<dbReference type="Pfam" id="PF20803">
    <property type="entry name" value="PaaX_M"/>
    <property type="match status" value="1"/>
</dbReference>
<dbReference type="AlphaFoldDB" id="A0AAJ1SS85"/>
<dbReference type="InterPro" id="IPR012906">
    <property type="entry name" value="PaaX-like_N"/>
</dbReference>
<dbReference type="PANTHER" id="PTHR30319">
    <property type="entry name" value="PHENYLACETIC ACID REGULATOR-RELATED TRANSCRIPTIONAL REPRESSOR"/>
    <property type="match status" value="1"/>
</dbReference>
<proteinExistence type="predicted"/>
<feature type="domain" description="Transcriptional repressor PaaX-like N-terminal" evidence="1">
    <location>
        <begin position="33"/>
        <end position="98"/>
    </location>
</feature>
<evidence type="ECO:0000313" key="4">
    <source>
        <dbReference type="EMBL" id="MDQ0145801.1"/>
    </source>
</evidence>
<evidence type="ECO:0000313" key="5">
    <source>
        <dbReference type="Proteomes" id="UP001239267"/>
    </source>
</evidence>
<evidence type="ECO:0000259" key="1">
    <source>
        <dbReference type="Pfam" id="PF07848"/>
    </source>
</evidence>
<feature type="domain" description="Transcriptional repressor PaaX-like C-terminal" evidence="2">
    <location>
        <begin position="202"/>
        <end position="290"/>
    </location>
</feature>
<dbReference type="Pfam" id="PF08223">
    <property type="entry name" value="PaaX_C"/>
    <property type="match status" value="1"/>
</dbReference>
<organism evidence="4 5">
    <name type="scientific">Pseudarthrobacter niigatensis</name>
    <dbReference type="NCBI Taxonomy" id="369935"/>
    <lineage>
        <taxon>Bacteria</taxon>
        <taxon>Bacillati</taxon>
        <taxon>Actinomycetota</taxon>
        <taxon>Actinomycetes</taxon>
        <taxon>Micrococcales</taxon>
        <taxon>Micrococcaceae</taxon>
        <taxon>Pseudarthrobacter</taxon>
    </lineage>
</organism>